<proteinExistence type="predicted"/>
<keyword evidence="2" id="KW-1185">Reference proteome</keyword>
<reference evidence="1 2" key="1">
    <citation type="submission" date="2019-03" db="EMBL/GenBank/DDBJ databases">
        <title>Seongchinamella monodicae gen. nov., sp. nov., a novel member of the Gammaproteobacteria isolated from a tidal mudflat of beach.</title>
        <authorList>
            <person name="Yang H.G."/>
            <person name="Kang J.W."/>
            <person name="Lee S.D."/>
        </authorList>
    </citation>
    <scope>NUCLEOTIDE SEQUENCE [LARGE SCALE GENOMIC DNA]</scope>
    <source>
        <strain evidence="1 2">GH4-78</strain>
    </source>
</reference>
<organism evidence="1 2">
    <name type="scientific">Seongchinamella unica</name>
    <dbReference type="NCBI Taxonomy" id="2547392"/>
    <lineage>
        <taxon>Bacteria</taxon>
        <taxon>Pseudomonadati</taxon>
        <taxon>Pseudomonadota</taxon>
        <taxon>Gammaproteobacteria</taxon>
        <taxon>Cellvibrionales</taxon>
        <taxon>Halieaceae</taxon>
        <taxon>Seongchinamella</taxon>
    </lineage>
</organism>
<comment type="caution">
    <text evidence="1">The sequence shown here is derived from an EMBL/GenBank/DDBJ whole genome shotgun (WGS) entry which is preliminary data.</text>
</comment>
<dbReference type="SUPFAM" id="SSF53448">
    <property type="entry name" value="Nucleotide-diphospho-sugar transferases"/>
    <property type="match status" value="1"/>
</dbReference>
<keyword evidence="1" id="KW-0808">Transferase</keyword>
<gene>
    <name evidence="1" type="ORF">E2F43_11950</name>
</gene>
<sequence length="224" mass="24341">MPWVFHRSACGVTTMEAVSVGDVLLIQFAREPVPGRVKTRMIPALAPAEACHLHRELVLWTARKLTSAGLGRVELAVAGNTASPLFRQCERLGVRAVRRQQGGDLGQRMCHALAAGLQTHNKVILVGSDCPQIDRDYLASAIDALDGRDVVLGPATDGGYVLIGVRQVDVRWFAGVKWGTAGVFAETVARFERTGAGWQPLAELQDIDRPEDLALWRALVELEA</sequence>
<dbReference type="Pfam" id="PF09837">
    <property type="entry name" value="DUF2064"/>
    <property type="match status" value="1"/>
</dbReference>
<dbReference type="Gene3D" id="3.90.550.10">
    <property type="entry name" value="Spore Coat Polysaccharide Biosynthesis Protein SpsA, Chain A"/>
    <property type="match status" value="1"/>
</dbReference>
<dbReference type="Proteomes" id="UP000295554">
    <property type="component" value="Unassembled WGS sequence"/>
</dbReference>
<dbReference type="PANTHER" id="PTHR36529:SF1">
    <property type="entry name" value="GLYCOSYLTRANSFERASE"/>
    <property type="match status" value="1"/>
</dbReference>
<protein>
    <submittedName>
        <fullName evidence="1">Glycosyltransferase</fullName>
    </submittedName>
</protein>
<dbReference type="EMBL" id="SMSE01000002">
    <property type="protein sequence ID" value="TDG14180.1"/>
    <property type="molecule type" value="Genomic_DNA"/>
</dbReference>
<dbReference type="NCBIfam" id="TIGR04282">
    <property type="entry name" value="glyco_like_cofC"/>
    <property type="match status" value="1"/>
</dbReference>
<evidence type="ECO:0000313" key="2">
    <source>
        <dbReference type="Proteomes" id="UP000295554"/>
    </source>
</evidence>
<dbReference type="PANTHER" id="PTHR36529">
    <property type="entry name" value="SLL1095 PROTEIN"/>
    <property type="match status" value="1"/>
</dbReference>
<accession>A0A4R5LTE3</accession>
<dbReference type="OrthoDB" id="9798250at2"/>
<evidence type="ECO:0000313" key="1">
    <source>
        <dbReference type="EMBL" id="TDG14180.1"/>
    </source>
</evidence>
<dbReference type="GO" id="GO:0016740">
    <property type="term" value="F:transferase activity"/>
    <property type="evidence" value="ECO:0007669"/>
    <property type="project" value="UniProtKB-KW"/>
</dbReference>
<dbReference type="InterPro" id="IPR018641">
    <property type="entry name" value="Trfase_1_rSAM/seldom-assoc"/>
</dbReference>
<name>A0A4R5LTE3_9GAMM</name>
<dbReference type="AlphaFoldDB" id="A0A4R5LTE3"/>
<dbReference type="InterPro" id="IPR029044">
    <property type="entry name" value="Nucleotide-diphossugar_trans"/>
</dbReference>